<dbReference type="AlphaFoldDB" id="A0A9Q3FJ31"/>
<dbReference type="EMBL" id="AVOT02044015">
    <property type="protein sequence ID" value="MBW0539407.1"/>
    <property type="molecule type" value="Genomic_DNA"/>
</dbReference>
<dbReference type="Proteomes" id="UP000765509">
    <property type="component" value="Unassembled WGS sequence"/>
</dbReference>
<proteinExistence type="predicted"/>
<sequence>MNILRKCGLELEHLIKCRCVEPFSSEDYINSMEDIITRPRMGKSWTRNPDESNIMLQTLREDRRPERLVLKCHKCGITSHLAKTCTKKSKINEAQVIEEDQCTEEK</sequence>
<evidence type="ECO:0008006" key="3">
    <source>
        <dbReference type="Google" id="ProtNLM"/>
    </source>
</evidence>
<organism evidence="1 2">
    <name type="scientific">Austropuccinia psidii MF-1</name>
    <dbReference type="NCBI Taxonomy" id="1389203"/>
    <lineage>
        <taxon>Eukaryota</taxon>
        <taxon>Fungi</taxon>
        <taxon>Dikarya</taxon>
        <taxon>Basidiomycota</taxon>
        <taxon>Pucciniomycotina</taxon>
        <taxon>Pucciniomycetes</taxon>
        <taxon>Pucciniales</taxon>
        <taxon>Sphaerophragmiaceae</taxon>
        <taxon>Austropuccinia</taxon>
    </lineage>
</organism>
<name>A0A9Q3FJ31_9BASI</name>
<keyword evidence="2" id="KW-1185">Reference proteome</keyword>
<evidence type="ECO:0000313" key="1">
    <source>
        <dbReference type="EMBL" id="MBW0539407.1"/>
    </source>
</evidence>
<evidence type="ECO:0000313" key="2">
    <source>
        <dbReference type="Proteomes" id="UP000765509"/>
    </source>
</evidence>
<protein>
    <recommendedName>
        <fullName evidence="3">CCHC-type domain-containing protein</fullName>
    </recommendedName>
</protein>
<gene>
    <name evidence="1" type="ORF">O181_079122</name>
</gene>
<reference evidence="1" key="1">
    <citation type="submission" date="2021-03" db="EMBL/GenBank/DDBJ databases">
        <title>Draft genome sequence of rust myrtle Austropuccinia psidii MF-1, a brazilian biotype.</title>
        <authorList>
            <person name="Quecine M.C."/>
            <person name="Pachon D.M.R."/>
            <person name="Bonatelli M.L."/>
            <person name="Correr F.H."/>
            <person name="Franceschini L.M."/>
            <person name="Leite T.F."/>
            <person name="Margarido G.R.A."/>
            <person name="Almeida C.A."/>
            <person name="Ferrarezi J.A."/>
            <person name="Labate C.A."/>
        </authorList>
    </citation>
    <scope>NUCLEOTIDE SEQUENCE</scope>
    <source>
        <strain evidence="1">MF-1</strain>
    </source>
</reference>
<accession>A0A9Q3FJ31</accession>
<comment type="caution">
    <text evidence="1">The sequence shown here is derived from an EMBL/GenBank/DDBJ whole genome shotgun (WGS) entry which is preliminary data.</text>
</comment>